<evidence type="ECO:0000256" key="4">
    <source>
        <dbReference type="ARBA" id="ARBA00023163"/>
    </source>
</evidence>
<comment type="subcellular location">
    <subcellularLocation>
        <location evidence="1">Nucleus</location>
    </subcellularLocation>
</comment>
<evidence type="ECO:0000256" key="2">
    <source>
        <dbReference type="ARBA" id="ARBA00022723"/>
    </source>
</evidence>
<protein>
    <recommendedName>
        <fullName evidence="6">Zn(2)-C6 fungal-type domain-containing protein</fullName>
    </recommendedName>
</protein>
<keyword evidence="5" id="KW-0539">Nucleus</keyword>
<dbReference type="STRING" id="983964.A0A2T3ZRF1"/>
<evidence type="ECO:0000259" key="6">
    <source>
        <dbReference type="PROSITE" id="PS50048"/>
    </source>
</evidence>
<accession>A0A2T3ZRF1</accession>
<evidence type="ECO:0000256" key="5">
    <source>
        <dbReference type="ARBA" id="ARBA00023242"/>
    </source>
</evidence>
<dbReference type="PROSITE" id="PS00463">
    <property type="entry name" value="ZN2_CY6_FUNGAL_1"/>
    <property type="match status" value="1"/>
</dbReference>
<dbReference type="GO" id="GO:0006351">
    <property type="term" value="P:DNA-templated transcription"/>
    <property type="evidence" value="ECO:0007669"/>
    <property type="project" value="InterPro"/>
</dbReference>
<dbReference type="Pfam" id="PF04082">
    <property type="entry name" value="Fungal_trans"/>
    <property type="match status" value="1"/>
</dbReference>
<dbReference type="CDD" id="cd12148">
    <property type="entry name" value="fungal_TF_MHR"/>
    <property type="match status" value="1"/>
</dbReference>
<dbReference type="Proteomes" id="UP000241690">
    <property type="component" value="Unassembled WGS sequence"/>
</dbReference>
<dbReference type="GO" id="GO:0003677">
    <property type="term" value="F:DNA binding"/>
    <property type="evidence" value="ECO:0007669"/>
    <property type="project" value="InterPro"/>
</dbReference>
<feature type="domain" description="Zn(2)-C6 fungal-type" evidence="6">
    <location>
        <begin position="17"/>
        <end position="47"/>
    </location>
</feature>
<sequence length="512" mass="58549">MSEAITLKGDDDRASQACAACKKRKGRCDRSIPCCYHCKRRNLPCYYPDKKVKLTSNQTNRFPPAFFLDYDLFSASSSKLPPASLEVPSYVSAEIGDYMKQHTIASQYFATIHLWMPIVSNPRCFNTLLNPLSFDRADVALLCLAMKLNLWLPTASSSDPHTTTYIAARQFLYGLEISGTLSLPILQAAILITIYEIGHAIYPAAYASISVCIQYAAALGLEWKTTSWRDGDQDWIESEERRRVWWAIVILERYISLGCRQRRIITTGPRQDELLPIDDAAWDKEVMVPRYSMTVSAPSNINMGRFARLSQATYLLDRVLQHLQDSATFSDALSEEAIQLDKALRALVAFTESETNRREMRICTQTALCQRFMLPYRDTHRFKLTLLITLSGLALLHVPWLYPANESIATKYRSALAWDAMDQLSDRFLNYSKKILSGTELPILESSPLSLHWSYQALVHFCRPSNKNTPSNRLQAQETIQEALKFAYSRWKLTETYLDMLTMNQYRNIQTK</sequence>
<keyword evidence="4" id="KW-0804">Transcription</keyword>
<keyword evidence="3" id="KW-0805">Transcription regulation</keyword>
<evidence type="ECO:0000256" key="3">
    <source>
        <dbReference type="ARBA" id="ARBA00023015"/>
    </source>
</evidence>
<dbReference type="GO" id="GO:0008270">
    <property type="term" value="F:zinc ion binding"/>
    <property type="evidence" value="ECO:0007669"/>
    <property type="project" value="InterPro"/>
</dbReference>
<gene>
    <name evidence="7" type="ORF">M431DRAFT_536292</name>
</gene>
<dbReference type="GeneID" id="36629559"/>
<dbReference type="Gene3D" id="4.10.240.10">
    <property type="entry name" value="Zn(2)-C6 fungal-type DNA-binding domain"/>
    <property type="match status" value="1"/>
</dbReference>
<organism evidence="7 8">
    <name type="scientific">Trichoderma harzianum CBS 226.95</name>
    <dbReference type="NCBI Taxonomy" id="983964"/>
    <lineage>
        <taxon>Eukaryota</taxon>
        <taxon>Fungi</taxon>
        <taxon>Dikarya</taxon>
        <taxon>Ascomycota</taxon>
        <taxon>Pezizomycotina</taxon>
        <taxon>Sordariomycetes</taxon>
        <taxon>Hypocreomycetidae</taxon>
        <taxon>Hypocreales</taxon>
        <taxon>Hypocreaceae</taxon>
        <taxon>Trichoderma</taxon>
    </lineage>
</organism>
<evidence type="ECO:0000256" key="1">
    <source>
        <dbReference type="ARBA" id="ARBA00004123"/>
    </source>
</evidence>
<dbReference type="InterPro" id="IPR007219">
    <property type="entry name" value="XnlR_reg_dom"/>
</dbReference>
<dbReference type="AlphaFoldDB" id="A0A2T3ZRF1"/>
<dbReference type="GO" id="GO:0000981">
    <property type="term" value="F:DNA-binding transcription factor activity, RNA polymerase II-specific"/>
    <property type="evidence" value="ECO:0007669"/>
    <property type="project" value="InterPro"/>
</dbReference>
<dbReference type="InterPro" id="IPR036864">
    <property type="entry name" value="Zn2-C6_fun-type_DNA-bd_sf"/>
</dbReference>
<dbReference type="InterPro" id="IPR001138">
    <property type="entry name" value="Zn2Cys6_DnaBD"/>
</dbReference>
<keyword evidence="2" id="KW-0479">Metal-binding</keyword>
<keyword evidence="8" id="KW-1185">Reference proteome</keyword>
<dbReference type="SMART" id="SM00066">
    <property type="entry name" value="GAL4"/>
    <property type="match status" value="1"/>
</dbReference>
<dbReference type="PANTHER" id="PTHR47338:SF20">
    <property type="entry name" value="ZN(II)2CYS6 TRANSCRIPTION FACTOR (EUROFUNG)"/>
    <property type="match status" value="1"/>
</dbReference>
<dbReference type="PANTHER" id="PTHR47338">
    <property type="entry name" value="ZN(II)2CYS6 TRANSCRIPTION FACTOR (EUROFUNG)-RELATED"/>
    <property type="match status" value="1"/>
</dbReference>
<dbReference type="RefSeq" id="XP_024767060.1">
    <property type="nucleotide sequence ID" value="XM_024920990.1"/>
</dbReference>
<feature type="non-terminal residue" evidence="7">
    <location>
        <position position="1"/>
    </location>
</feature>
<dbReference type="GO" id="GO:0005634">
    <property type="term" value="C:nucleus"/>
    <property type="evidence" value="ECO:0007669"/>
    <property type="project" value="UniProtKB-SubCell"/>
</dbReference>
<dbReference type="PROSITE" id="PS50048">
    <property type="entry name" value="ZN2_CY6_FUNGAL_2"/>
    <property type="match status" value="1"/>
</dbReference>
<proteinExistence type="predicted"/>
<name>A0A2T3ZRF1_TRIHA</name>
<dbReference type="Pfam" id="PF00172">
    <property type="entry name" value="Zn_clus"/>
    <property type="match status" value="1"/>
</dbReference>
<dbReference type="CDD" id="cd00067">
    <property type="entry name" value="GAL4"/>
    <property type="match status" value="1"/>
</dbReference>
<reference evidence="7 8" key="1">
    <citation type="submission" date="2016-07" db="EMBL/GenBank/DDBJ databases">
        <title>Multiple horizontal gene transfer events from other fungi enriched the ability of initially mycotrophic Trichoderma (Ascomycota) to feed on dead plant biomass.</title>
        <authorList>
            <consortium name="DOE Joint Genome Institute"/>
            <person name="Aerts A."/>
            <person name="Atanasova L."/>
            <person name="Chenthamara K."/>
            <person name="Zhang J."/>
            <person name="Grujic M."/>
            <person name="Henrissat B."/>
            <person name="Kuo A."/>
            <person name="Salamov A."/>
            <person name="Lipzen A."/>
            <person name="Labutti K."/>
            <person name="Barry K."/>
            <person name="Miao Y."/>
            <person name="Rahimi M.J."/>
            <person name="Shen Q."/>
            <person name="Grigoriev I.V."/>
            <person name="Kubicek C.P."/>
            <person name="Druzhinina I.S."/>
        </authorList>
    </citation>
    <scope>NUCLEOTIDE SEQUENCE [LARGE SCALE GENOMIC DNA]</scope>
    <source>
        <strain evidence="7 8">CBS 226.95</strain>
    </source>
</reference>
<dbReference type="SUPFAM" id="SSF57701">
    <property type="entry name" value="Zn2/Cys6 DNA-binding domain"/>
    <property type="match status" value="1"/>
</dbReference>
<evidence type="ECO:0000313" key="8">
    <source>
        <dbReference type="Proteomes" id="UP000241690"/>
    </source>
</evidence>
<dbReference type="InterPro" id="IPR050815">
    <property type="entry name" value="TF_fung"/>
</dbReference>
<evidence type="ECO:0000313" key="7">
    <source>
        <dbReference type="EMBL" id="PTB47383.1"/>
    </source>
</evidence>
<dbReference type="EMBL" id="KZ679735">
    <property type="protein sequence ID" value="PTB47383.1"/>
    <property type="molecule type" value="Genomic_DNA"/>
</dbReference>